<comment type="caution">
    <text evidence="2">The sequence shown here is derived from an EMBL/GenBank/DDBJ whole genome shotgun (WGS) entry which is preliminary data.</text>
</comment>
<sequence>MKSLKIRKKAKALGTLVLIKLVLSVLIIVGLAEISKRISPQIGGIISGLPLGTGLSIYFISFEQGVDFTIKGVPWGIAGLSASILFCVIYLLVSRMKESTNRILLIAKSSFISIASFFIFGYFIFLMKFNLFQAILIFTTVFFINLFIINKLIRTPEKTNKPTSTLLQILSRGVTVGIILLIITGVASIVGSKWAGILSSFPSTLFPLILVLHYEEGSKLFPYVIFGFSYSISTLLVFYLCYIYFVPLYGLNIGFLIIYGICVIYLYFFRKIQVTLRLTRRSQ</sequence>
<reference evidence="2 3" key="1">
    <citation type="submission" date="2022-12" db="EMBL/GenBank/DDBJ databases">
        <title>Draft genome sequence of Paenibacillus sp. dW9.</title>
        <authorList>
            <person name="Choi E.-W."/>
            <person name="Kim D.-U."/>
        </authorList>
    </citation>
    <scope>NUCLEOTIDE SEQUENCE [LARGE SCALE GENOMIC DNA]</scope>
    <source>
        <strain evidence="3">dW9</strain>
    </source>
</reference>
<evidence type="ECO:0000256" key="1">
    <source>
        <dbReference type="SAM" id="Phobius"/>
    </source>
</evidence>
<feature type="transmembrane region" description="Helical" evidence="1">
    <location>
        <begin position="221"/>
        <end position="245"/>
    </location>
</feature>
<keyword evidence="3" id="KW-1185">Reference proteome</keyword>
<dbReference type="RefSeq" id="WP_269883984.1">
    <property type="nucleotide sequence ID" value="NZ_JAQAGZ010000017.1"/>
</dbReference>
<feature type="transmembrane region" description="Helical" evidence="1">
    <location>
        <begin position="131"/>
        <end position="149"/>
    </location>
</feature>
<feature type="transmembrane region" description="Helical" evidence="1">
    <location>
        <begin position="196"/>
        <end position="214"/>
    </location>
</feature>
<keyword evidence="1" id="KW-0812">Transmembrane</keyword>
<dbReference type="EMBL" id="JAQAGZ010000017">
    <property type="protein sequence ID" value="MCZ8515463.1"/>
    <property type="molecule type" value="Genomic_DNA"/>
</dbReference>
<feature type="transmembrane region" description="Helical" evidence="1">
    <location>
        <begin position="105"/>
        <end position="125"/>
    </location>
</feature>
<organism evidence="2 3">
    <name type="scientific">Paenibacillus gyeongsangnamensis</name>
    <dbReference type="NCBI Taxonomy" id="3388067"/>
    <lineage>
        <taxon>Bacteria</taxon>
        <taxon>Bacillati</taxon>
        <taxon>Bacillota</taxon>
        <taxon>Bacilli</taxon>
        <taxon>Bacillales</taxon>
        <taxon>Paenibacillaceae</taxon>
        <taxon>Paenibacillus</taxon>
    </lineage>
</organism>
<protein>
    <submittedName>
        <fullName evidence="2">Uncharacterized protein</fullName>
    </submittedName>
</protein>
<keyword evidence="1" id="KW-1133">Transmembrane helix</keyword>
<feature type="transmembrane region" description="Helical" evidence="1">
    <location>
        <begin position="169"/>
        <end position="190"/>
    </location>
</feature>
<evidence type="ECO:0000313" key="2">
    <source>
        <dbReference type="EMBL" id="MCZ8515463.1"/>
    </source>
</evidence>
<evidence type="ECO:0000313" key="3">
    <source>
        <dbReference type="Proteomes" id="UP001527882"/>
    </source>
</evidence>
<feature type="transmembrane region" description="Helical" evidence="1">
    <location>
        <begin position="12"/>
        <end position="32"/>
    </location>
</feature>
<dbReference type="Proteomes" id="UP001527882">
    <property type="component" value="Unassembled WGS sequence"/>
</dbReference>
<keyword evidence="1" id="KW-0472">Membrane</keyword>
<feature type="transmembrane region" description="Helical" evidence="1">
    <location>
        <begin position="251"/>
        <end position="269"/>
    </location>
</feature>
<feature type="transmembrane region" description="Helical" evidence="1">
    <location>
        <begin position="73"/>
        <end position="93"/>
    </location>
</feature>
<gene>
    <name evidence="2" type="ORF">O9H85_24270</name>
</gene>
<name>A0ABT4QF10_9BACL</name>
<accession>A0ABT4QF10</accession>
<proteinExistence type="predicted"/>